<feature type="binding site" evidence="6">
    <location>
        <position position="105"/>
    </location>
    <ligand>
        <name>a divalent metal cation</name>
        <dbReference type="ChEBI" id="CHEBI:60240"/>
        <label>1</label>
    </ligand>
</feature>
<dbReference type="InterPro" id="IPR036069">
    <property type="entry name" value="DUF34/NIF3_sf"/>
</dbReference>
<dbReference type="FunFam" id="3.30.70.120:FF:000006">
    <property type="entry name" value="GTP cyclohydrolase 1 type 2 homolog"/>
    <property type="match status" value="1"/>
</dbReference>
<keyword evidence="8" id="KW-1185">Reference proteome</keyword>
<dbReference type="Gene3D" id="3.40.1390.30">
    <property type="entry name" value="NIF3 (NGG1p interacting factor 3)-like"/>
    <property type="match status" value="1"/>
</dbReference>
<name>A0A329QTP7_9ACTN</name>
<dbReference type="OrthoDB" id="9795763at2"/>
<dbReference type="PANTHER" id="PTHR13799">
    <property type="entry name" value="NGG1 INTERACTING FACTOR 3"/>
    <property type="match status" value="1"/>
</dbReference>
<dbReference type="GO" id="GO:0005737">
    <property type="term" value="C:cytoplasm"/>
    <property type="evidence" value="ECO:0007669"/>
    <property type="project" value="TreeGrafter"/>
</dbReference>
<dbReference type="FunFam" id="3.40.1390.30:FF:000001">
    <property type="entry name" value="GTP cyclohydrolase 1 type 2"/>
    <property type="match status" value="1"/>
</dbReference>
<proteinExistence type="inferred from homology"/>
<dbReference type="Proteomes" id="UP000250462">
    <property type="component" value="Unassembled WGS sequence"/>
</dbReference>
<reference evidence="7 8" key="1">
    <citation type="submission" date="2018-06" db="EMBL/GenBank/DDBJ databases">
        <title>Phytoactinopolyspora halophila sp. nov., a novel halophilic actinomycete isolated from a saline soil in China.</title>
        <authorList>
            <person name="Tang S.-K."/>
        </authorList>
    </citation>
    <scope>NUCLEOTIDE SEQUENCE [LARGE SCALE GENOMIC DNA]</scope>
    <source>
        <strain evidence="7 8">YIM 96934</strain>
    </source>
</reference>
<feature type="binding site" evidence="6">
    <location>
        <position position="67"/>
    </location>
    <ligand>
        <name>a divalent metal cation</name>
        <dbReference type="ChEBI" id="CHEBI:60240"/>
        <label>1</label>
    </ligand>
</feature>
<comment type="subunit">
    <text evidence="2">Homohexamer.</text>
</comment>
<feature type="binding site" evidence="6">
    <location>
        <position position="334"/>
    </location>
    <ligand>
        <name>a divalent metal cation</name>
        <dbReference type="ChEBI" id="CHEBI:60240"/>
        <label>1</label>
    </ligand>
</feature>
<comment type="similarity">
    <text evidence="1 5">Belongs to the GTP cyclohydrolase I type 2/NIF3 family.</text>
</comment>
<keyword evidence="4 5" id="KW-0479">Metal-binding</keyword>
<feature type="binding site" evidence="6">
    <location>
        <position position="338"/>
    </location>
    <ligand>
        <name>a divalent metal cation</name>
        <dbReference type="ChEBI" id="CHEBI:60240"/>
        <label>1</label>
    </ligand>
</feature>
<evidence type="ECO:0000313" key="8">
    <source>
        <dbReference type="Proteomes" id="UP000250462"/>
    </source>
</evidence>
<dbReference type="InterPro" id="IPR002678">
    <property type="entry name" value="DUF34/NIF3"/>
</dbReference>
<evidence type="ECO:0000256" key="2">
    <source>
        <dbReference type="ARBA" id="ARBA00011643"/>
    </source>
</evidence>
<dbReference type="EMBL" id="QMIG01000005">
    <property type="protein sequence ID" value="RAW15633.1"/>
    <property type="molecule type" value="Genomic_DNA"/>
</dbReference>
<accession>A0A329QTP7</accession>
<dbReference type="PIRSF" id="PIRSF037489">
    <property type="entry name" value="UCP037489_NIF3_YqfO"/>
    <property type="match status" value="1"/>
</dbReference>
<evidence type="ECO:0000313" key="7">
    <source>
        <dbReference type="EMBL" id="RAW15633.1"/>
    </source>
</evidence>
<evidence type="ECO:0000256" key="4">
    <source>
        <dbReference type="ARBA" id="ARBA00022723"/>
    </source>
</evidence>
<dbReference type="NCBIfam" id="TIGR00486">
    <property type="entry name" value="YbgI_SA1388"/>
    <property type="match status" value="1"/>
</dbReference>
<feature type="binding site" evidence="6">
    <location>
        <position position="66"/>
    </location>
    <ligand>
        <name>a divalent metal cation</name>
        <dbReference type="ChEBI" id="CHEBI:60240"/>
        <label>1</label>
    </ligand>
</feature>
<dbReference type="Pfam" id="PF01784">
    <property type="entry name" value="DUF34_NIF3"/>
    <property type="match status" value="1"/>
</dbReference>
<dbReference type="InterPro" id="IPR015867">
    <property type="entry name" value="N-reg_PII/ATP_PRibTrfase_C"/>
</dbReference>
<comment type="caution">
    <text evidence="7">The sequence shown here is derived from an EMBL/GenBank/DDBJ whole genome shotgun (WGS) entry which is preliminary data.</text>
</comment>
<dbReference type="Gene3D" id="3.30.70.120">
    <property type="match status" value="1"/>
</dbReference>
<evidence type="ECO:0000256" key="3">
    <source>
        <dbReference type="ARBA" id="ARBA00022112"/>
    </source>
</evidence>
<dbReference type="GO" id="GO:0046872">
    <property type="term" value="F:metal ion binding"/>
    <property type="evidence" value="ECO:0007669"/>
    <property type="project" value="UniProtKB-UniRule"/>
</dbReference>
<sequence>MVPRLSDVIAVLDEQYPPSSAESWDAVGLVCGDPDADVHRVLFAVDPVAAVADEAIDWGADLLVTHHPLFLRPVHGVAATTPKGRLVHRLVTNGAALYTAHTNADSADPGVSDALADAIGLRDLRPLRPDTGEPQDKLIVFVPEPDTPQVLDALTTAGAGIIGNYERCAWMTSGTGTFRPGAGANPTIGAVGDVEEVAEHRLEMVLPRRIRASVIAALYEAHPYEEPAYDIYELADVPTSAGLGRVGVLDEPESLRSFTRRVADALPATVSGVRAAGDPEATVRTVAVCGGAGDSLLDVARRAGVDAYVTGDLRHHPASEALDGGGPALLDVAHWAGEWPWLGRAADRLLEGLAARGNTVETRISQIPTDPWTLHEPGRSAGTGRA</sequence>
<evidence type="ECO:0000256" key="6">
    <source>
        <dbReference type="PIRSR" id="PIRSR602678-1"/>
    </source>
</evidence>
<gene>
    <name evidence="7" type="ORF">DPM12_08260</name>
</gene>
<dbReference type="SUPFAM" id="SSF102705">
    <property type="entry name" value="NIF3 (NGG1p interacting factor 3)-like"/>
    <property type="match status" value="1"/>
</dbReference>
<organism evidence="7 8">
    <name type="scientific">Phytoactinopolyspora halophila</name>
    <dbReference type="NCBI Taxonomy" id="1981511"/>
    <lineage>
        <taxon>Bacteria</taxon>
        <taxon>Bacillati</taxon>
        <taxon>Actinomycetota</taxon>
        <taxon>Actinomycetes</taxon>
        <taxon>Jiangellales</taxon>
        <taxon>Jiangellaceae</taxon>
        <taxon>Phytoactinopolyspora</taxon>
    </lineage>
</organism>
<dbReference type="PANTHER" id="PTHR13799:SF14">
    <property type="entry name" value="GTP CYCLOHYDROLASE 1 TYPE 2 HOMOLOG"/>
    <property type="match status" value="1"/>
</dbReference>
<evidence type="ECO:0000256" key="1">
    <source>
        <dbReference type="ARBA" id="ARBA00006964"/>
    </source>
</evidence>
<protein>
    <recommendedName>
        <fullName evidence="3 5">GTP cyclohydrolase 1 type 2 homolog</fullName>
    </recommendedName>
</protein>
<dbReference type="AlphaFoldDB" id="A0A329QTP7"/>
<evidence type="ECO:0000256" key="5">
    <source>
        <dbReference type="PIRNR" id="PIRNR037489"/>
    </source>
</evidence>
<dbReference type="InterPro" id="IPR017221">
    <property type="entry name" value="DUF34/NIF3_bac"/>
</dbReference>